<dbReference type="InterPro" id="IPR010935">
    <property type="entry name" value="SMC_hinge"/>
</dbReference>
<dbReference type="Gene3D" id="3.30.70.1620">
    <property type="match status" value="1"/>
</dbReference>
<dbReference type="InterPro" id="IPR024704">
    <property type="entry name" value="SMC"/>
</dbReference>
<keyword evidence="4 6" id="KW-0175">Coiled coil</keyword>
<accession>A0A7G7VN12</accession>
<reference evidence="8 9" key="1">
    <citation type="submission" date="2020-07" db="EMBL/GenBank/DDBJ databases">
        <title>Complete genome and description of Selenomonas timonensis sp. nov., a new bacterium isolated from a gingivitis subject.</title>
        <authorList>
            <person name="Antezack A."/>
        </authorList>
    </citation>
    <scope>NUCLEOTIDE SEQUENCE [LARGE SCALE GENOMIC DNA]</scope>
    <source>
        <strain evidence="8 9">Marseille-Q3039</strain>
    </source>
</reference>
<dbReference type="AlphaFoldDB" id="A0A7G7VN12"/>
<dbReference type="GO" id="GO:0030261">
    <property type="term" value="P:chromosome condensation"/>
    <property type="evidence" value="ECO:0007669"/>
    <property type="project" value="InterPro"/>
</dbReference>
<evidence type="ECO:0000259" key="7">
    <source>
        <dbReference type="SMART" id="SM00968"/>
    </source>
</evidence>
<keyword evidence="3 6" id="KW-0067">ATP-binding</keyword>
<proteinExistence type="inferred from homology"/>
<evidence type="ECO:0000256" key="1">
    <source>
        <dbReference type="ARBA" id="ARBA00022490"/>
    </source>
</evidence>
<keyword evidence="9" id="KW-1185">Reference proteome</keyword>
<evidence type="ECO:0000256" key="3">
    <source>
        <dbReference type="ARBA" id="ARBA00022840"/>
    </source>
</evidence>
<evidence type="ECO:0000313" key="8">
    <source>
        <dbReference type="EMBL" id="QNH55505.1"/>
    </source>
</evidence>
<dbReference type="GO" id="GO:0006260">
    <property type="term" value="P:DNA replication"/>
    <property type="evidence" value="ECO:0007669"/>
    <property type="project" value="UniProtKB-UniRule"/>
</dbReference>
<dbReference type="GO" id="GO:0005524">
    <property type="term" value="F:ATP binding"/>
    <property type="evidence" value="ECO:0007669"/>
    <property type="project" value="UniProtKB-UniRule"/>
</dbReference>
<feature type="coiled-coil region" evidence="6">
    <location>
        <begin position="965"/>
        <end position="1030"/>
    </location>
</feature>
<feature type="domain" description="SMC hinge" evidence="7">
    <location>
        <begin position="521"/>
        <end position="637"/>
    </location>
</feature>
<dbReference type="PANTHER" id="PTHR43977">
    <property type="entry name" value="STRUCTURAL MAINTENANCE OF CHROMOSOMES PROTEIN 3"/>
    <property type="match status" value="1"/>
</dbReference>
<dbReference type="InterPro" id="IPR003395">
    <property type="entry name" value="RecF/RecN/SMC_N"/>
</dbReference>
<dbReference type="Pfam" id="PF02463">
    <property type="entry name" value="SMC_N"/>
    <property type="match status" value="1"/>
</dbReference>
<dbReference type="InterPro" id="IPR036277">
    <property type="entry name" value="SMC_hinge_sf"/>
</dbReference>
<feature type="binding site" evidence="6">
    <location>
        <begin position="32"/>
        <end position="39"/>
    </location>
    <ligand>
        <name>ATP</name>
        <dbReference type="ChEBI" id="CHEBI:30616"/>
    </ligand>
</feature>
<comment type="subcellular location">
    <subcellularLocation>
        <location evidence="6">Cytoplasm</location>
    </subcellularLocation>
</comment>
<dbReference type="Gene3D" id="1.20.1060.20">
    <property type="match status" value="1"/>
</dbReference>
<evidence type="ECO:0000256" key="6">
    <source>
        <dbReference type="HAMAP-Rule" id="MF_01894"/>
    </source>
</evidence>
<dbReference type="GO" id="GO:0005694">
    <property type="term" value="C:chromosome"/>
    <property type="evidence" value="ECO:0007669"/>
    <property type="project" value="InterPro"/>
</dbReference>
<sequence>MQLKRLEAYGFKSFAERIVVQFDQGITAVVGPNGSGKSNITDAVRWVLGEQNIRMLRGLRSEDIIFAGSAARRALSVAEVVLVFNNTDKMLPIDYDEVVVKRRLYRNGDSEVYLNDSRCRIKDIYQLFADTGIGHDGMSIIGQNRLNDILDSRPEDRRVFFEETAGITKYRTRKQEALRKLRENEGDLVRLDDIMYAHAAELEPLAVQSEKTMKFRSLDAERRQYQMTALVQQHGRLMQEQDALDQTLRTHRDEEAREMRARMDAEGKKNALEADISAIDHRMQAEEQVGRSVQEKLDTLRQEAALIKGRQDQGKKREEDIERMRVSASAKIDATDQEIVQIQAQLERKRAEIAEKNSQQTAAQVASERLDEIIAGEEQHMAQEEHSCHAVQRVLARLREELAVARNAAHTEEENRQQEEERTRRQDLLAAAQGELAHINHAIDLSEKKMQQFSQEGDQLHTEIGDLRRTIDRDEAQLRQSDAELLRIRQSLDFQRRMQDSYEGFGRDVQIVLQAQEGWRKNVSGTVADLIRIPERYLTAIDVALGGSVRNIVTEDTDTAKAAISYLKRKNGGRVTFLPLTTITVRQPRAVDLRRCHGVIGWANTLVQAEGRFQKVTEHLLAQTLVMENLDDALIVAKQEGYRLRIVTLTGELLNPGGSLSGGGRRKQSSALLNRRAEIETLSDTLRAQEEAHREMRVSLEQKKQELKETSNRYTENRTAADRLSQELVDERGKRRVLEERIADQMATLQEMERAEDARLARGAQLAARRTRIERHIAVCTDHEVRFTEAIAQLNERCEELRDARREQHEHLHTLDVAVAALSAEIETGERNRKSRELEHAEAHRSLNAVMDQATQLADELRVDDQRLSELEGNIEHQDTAFQEHEKRSAVLKDQRLAHEAESRVLDAAVKSAVSRIEAIRTKQHDCDKQLERIHIRMEDCHTRLLSDFGLTPEAAAAGILDVDEASLEKRLRALENDIQALGSVNPNAVEEYAEKKARYEEEEAQIADLRAAKQDIEQIIQKIDQDMTRTFRDAFHQIQEYFNEIFVRLFGGGIAELRLTDKEDILSSGVEILVTLPDKKRQNLSALSGGERALTVIALLFSFLRYRPSPFSILDEIDAPLDEANVSRFGEFLQEFAKNTQFIVVTHRKGTMRAADTMYGVTVEDAGVSKVLSIRLKDYEAEQSV</sequence>
<dbReference type="GO" id="GO:0007059">
    <property type="term" value="P:chromosome segregation"/>
    <property type="evidence" value="ECO:0007669"/>
    <property type="project" value="UniProtKB-UniRule"/>
</dbReference>
<dbReference type="Pfam" id="PF06470">
    <property type="entry name" value="SMC_hinge"/>
    <property type="match status" value="1"/>
</dbReference>
<dbReference type="GO" id="GO:0007062">
    <property type="term" value="P:sister chromatid cohesion"/>
    <property type="evidence" value="ECO:0007669"/>
    <property type="project" value="InterPro"/>
</dbReference>
<dbReference type="GO" id="GO:0016887">
    <property type="term" value="F:ATP hydrolysis activity"/>
    <property type="evidence" value="ECO:0007669"/>
    <property type="project" value="InterPro"/>
</dbReference>
<gene>
    <name evidence="6 8" type="primary">smc</name>
    <name evidence="8" type="ORF">H1B31_09375</name>
</gene>
<dbReference type="RefSeq" id="WP_185981277.1">
    <property type="nucleotide sequence ID" value="NZ_CP060204.1"/>
</dbReference>
<dbReference type="EMBL" id="CP060204">
    <property type="protein sequence ID" value="QNH55505.1"/>
    <property type="molecule type" value="Genomic_DNA"/>
</dbReference>
<dbReference type="SUPFAM" id="SSF75553">
    <property type="entry name" value="Smc hinge domain"/>
    <property type="match status" value="1"/>
</dbReference>
<feature type="coiled-coil region" evidence="6">
    <location>
        <begin position="332"/>
        <end position="422"/>
    </location>
</feature>
<feature type="coiled-coil region" evidence="6">
    <location>
        <begin position="686"/>
        <end position="755"/>
    </location>
</feature>
<dbReference type="InterPro" id="IPR011890">
    <property type="entry name" value="SMC_prok"/>
</dbReference>
<dbReference type="SMART" id="SM00968">
    <property type="entry name" value="SMC_hinge"/>
    <property type="match status" value="1"/>
</dbReference>
<dbReference type="GO" id="GO:0005737">
    <property type="term" value="C:cytoplasm"/>
    <property type="evidence" value="ECO:0007669"/>
    <property type="project" value="UniProtKB-SubCell"/>
</dbReference>
<dbReference type="HAMAP" id="MF_01894">
    <property type="entry name" value="Smc_prok"/>
    <property type="match status" value="1"/>
</dbReference>
<comment type="similarity">
    <text evidence="6">Belongs to the SMC family.</text>
</comment>
<feature type="coiled-coil region" evidence="6">
    <location>
        <begin position="784"/>
        <end position="811"/>
    </location>
</feature>
<evidence type="ECO:0000256" key="5">
    <source>
        <dbReference type="ARBA" id="ARBA00023125"/>
    </source>
</evidence>
<dbReference type="KEGG" id="stim:H1B31_09375"/>
<organism evidence="8 9">
    <name type="scientific">Selenomonas timonae</name>
    <dbReference type="NCBI Taxonomy" id="2754044"/>
    <lineage>
        <taxon>Bacteria</taxon>
        <taxon>Bacillati</taxon>
        <taxon>Bacillota</taxon>
        <taxon>Negativicutes</taxon>
        <taxon>Selenomonadales</taxon>
        <taxon>Selenomonadaceae</taxon>
        <taxon>Selenomonas</taxon>
    </lineage>
</organism>
<dbReference type="PIRSF" id="PIRSF005719">
    <property type="entry name" value="SMC"/>
    <property type="match status" value="1"/>
</dbReference>
<protein>
    <recommendedName>
        <fullName evidence="6">Chromosome partition protein Smc</fullName>
    </recommendedName>
</protein>
<keyword evidence="5 6" id="KW-0238">DNA-binding</keyword>
<comment type="function">
    <text evidence="6">Required for chromosome condensation and partitioning.</text>
</comment>
<dbReference type="SUPFAM" id="SSF52540">
    <property type="entry name" value="P-loop containing nucleoside triphosphate hydrolases"/>
    <property type="match status" value="1"/>
</dbReference>
<dbReference type="NCBIfam" id="TIGR02168">
    <property type="entry name" value="SMC_prok_B"/>
    <property type="match status" value="1"/>
</dbReference>
<dbReference type="Proteomes" id="UP000515480">
    <property type="component" value="Chromosome"/>
</dbReference>
<evidence type="ECO:0000256" key="2">
    <source>
        <dbReference type="ARBA" id="ARBA00022741"/>
    </source>
</evidence>
<keyword evidence="2 6" id="KW-0547">Nucleotide-binding</keyword>
<comment type="domain">
    <text evidence="6">Contains large globular domains required for ATP hydrolysis at each terminus and a third globular domain forming a flexible hinge near the middle of the molecule. These domains are separated by coiled-coil structures.</text>
</comment>
<name>A0A7G7VN12_9FIRM</name>
<dbReference type="Gene3D" id="3.40.50.300">
    <property type="entry name" value="P-loop containing nucleotide triphosphate hydrolases"/>
    <property type="match status" value="2"/>
</dbReference>
<evidence type="ECO:0000256" key="4">
    <source>
        <dbReference type="ARBA" id="ARBA00023054"/>
    </source>
</evidence>
<evidence type="ECO:0000313" key="9">
    <source>
        <dbReference type="Proteomes" id="UP000515480"/>
    </source>
</evidence>
<dbReference type="GO" id="GO:0003677">
    <property type="term" value="F:DNA binding"/>
    <property type="evidence" value="ECO:0007669"/>
    <property type="project" value="UniProtKB-UniRule"/>
</dbReference>
<keyword evidence="1 6" id="KW-0963">Cytoplasm</keyword>
<dbReference type="InterPro" id="IPR027417">
    <property type="entry name" value="P-loop_NTPase"/>
</dbReference>
<comment type="subunit">
    <text evidence="6">Homodimer.</text>
</comment>
<dbReference type="CDD" id="cd03278">
    <property type="entry name" value="ABC_SMC_barmotin"/>
    <property type="match status" value="1"/>
</dbReference>